<evidence type="ECO:0008006" key="3">
    <source>
        <dbReference type="Google" id="ProtNLM"/>
    </source>
</evidence>
<organism evidence="1 2">
    <name type="scientific">Mucuna pruriens</name>
    <name type="common">Velvet bean</name>
    <name type="synonym">Dolichos pruriens</name>
    <dbReference type="NCBI Taxonomy" id="157652"/>
    <lineage>
        <taxon>Eukaryota</taxon>
        <taxon>Viridiplantae</taxon>
        <taxon>Streptophyta</taxon>
        <taxon>Embryophyta</taxon>
        <taxon>Tracheophyta</taxon>
        <taxon>Spermatophyta</taxon>
        <taxon>Magnoliopsida</taxon>
        <taxon>eudicotyledons</taxon>
        <taxon>Gunneridae</taxon>
        <taxon>Pentapetalae</taxon>
        <taxon>rosids</taxon>
        <taxon>fabids</taxon>
        <taxon>Fabales</taxon>
        <taxon>Fabaceae</taxon>
        <taxon>Papilionoideae</taxon>
        <taxon>50 kb inversion clade</taxon>
        <taxon>NPAAA clade</taxon>
        <taxon>indigoferoid/millettioid clade</taxon>
        <taxon>Phaseoleae</taxon>
        <taxon>Mucuna</taxon>
    </lineage>
</organism>
<evidence type="ECO:0000313" key="1">
    <source>
        <dbReference type="EMBL" id="RDY09976.1"/>
    </source>
</evidence>
<dbReference type="EMBL" id="QJKJ01000939">
    <property type="protein sequence ID" value="RDY09976.1"/>
    <property type="molecule type" value="Genomic_DNA"/>
</dbReference>
<accession>A0A371I4P7</accession>
<dbReference type="Proteomes" id="UP000257109">
    <property type="component" value="Unassembled WGS sequence"/>
</dbReference>
<evidence type="ECO:0000313" key="2">
    <source>
        <dbReference type="Proteomes" id="UP000257109"/>
    </source>
</evidence>
<dbReference type="AlphaFoldDB" id="A0A371I4P7"/>
<dbReference type="OrthoDB" id="1304243at2759"/>
<sequence length="75" mass="8422">MTLATPWYVDICNYLVASTYPRGASQAAKHKLATNAKYYVWDDPFGMPKALINDQGSHFCNCAMVMLLEKYGVVQ</sequence>
<comment type="caution">
    <text evidence="1">The sequence shown here is derived from an EMBL/GenBank/DDBJ whole genome shotgun (WGS) entry which is preliminary data.</text>
</comment>
<protein>
    <recommendedName>
        <fullName evidence="3">Integrase catalytic domain-containing protein</fullName>
    </recommendedName>
</protein>
<keyword evidence="2" id="KW-1185">Reference proteome</keyword>
<gene>
    <name evidence="1" type="ORF">CR513_05561</name>
</gene>
<proteinExistence type="predicted"/>
<name>A0A371I4P7_MUCPR</name>
<feature type="non-terminal residue" evidence="1">
    <location>
        <position position="1"/>
    </location>
</feature>
<reference evidence="1" key="1">
    <citation type="submission" date="2018-05" db="EMBL/GenBank/DDBJ databases">
        <title>Draft genome of Mucuna pruriens seed.</title>
        <authorList>
            <person name="Nnadi N.E."/>
            <person name="Vos R."/>
            <person name="Hasami M.H."/>
            <person name="Devisetty U.K."/>
            <person name="Aguiy J.C."/>
        </authorList>
    </citation>
    <scope>NUCLEOTIDE SEQUENCE [LARGE SCALE GENOMIC DNA]</scope>
    <source>
        <strain evidence="1">JCA_2017</strain>
    </source>
</reference>